<dbReference type="GO" id="GO:0008270">
    <property type="term" value="F:zinc ion binding"/>
    <property type="evidence" value="ECO:0007669"/>
    <property type="project" value="UniProtKB-KW"/>
</dbReference>
<dbReference type="InterPro" id="IPR036236">
    <property type="entry name" value="Znf_C2H2_sf"/>
</dbReference>
<keyword evidence="5" id="KW-1185">Reference proteome</keyword>
<evidence type="ECO:0000256" key="1">
    <source>
        <dbReference type="PROSITE-ProRule" id="PRU00042"/>
    </source>
</evidence>
<feature type="region of interest" description="Disordered" evidence="2">
    <location>
        <begin position="1"/>
        <end position="54"/>
    </location>
</feature>
<dbReference type="Proteomes" id="UP001215151">
    <property type="component" value="Unassembled WGS sequence"/>
</dbReference>
<dbReference type="SUPFAM" id="SSF57667">
    <property type="entry name" value="beta-beta-alpha zinc fingers"/>
    <property type="match status" value="1"/>
</dbReference>
<feature type="compositionally biased region" description="Basic and acidic residues" evidence="2">
    <location>
        <begin position="1"/>
        <end position="13"/>
    </location>
</feature>
<proteinExistence type="predicted"/>
<keyword evidence="1" id="KW-0479">Metal-binding</keyword>
<sequence length="122" mass="13433">MKGNENAEAKAGEEDTTVVEPKPAKGRAKATSAKLSSSEDTNAREGTDDSAGKPLVCTYEHKGHLGEQCGKRFSTMLGLNRHLESTHYGWVFFCPKCEGSYSRRYVLQEHLKKCNGTQQTPP</sequence>
<protein>
    <recommendedName>
        <fullName evidence="3">C2H2-type domain-containing protein</fullName>
    </recommendedName>
</protein>
<accession>A0AAD7X7R1</accession>
<dbReference type="AlphaFoldDB" id="A0AAD7X7R1"/>
<dbReference type="EMBL" id="JAPEVG010000567">
    <property type="protein sequence ID" value="KAJ8457382.1"/>
    <property type="molecule type" value="Genomic_DNA"/>
</dbReference>
<comment type="caution">
    <text evidence="4">The sequence shown here is derived from an EMBL/GenBank/DDBJ whole genome shotgun (WGS) entry which is preliminary data.</text>
</comment>
<organism evidence="4 5">
    <name type="scientific">Trametes cubensis</name>
    <dbReference type="NCBI Taxonomy" id="1111947"/>
    <lineage>
        <taxon>Eukaryota</taxon>
        <taxon>Fungi</taxon>
        <taxon>Dikarya</taxon>
        <taxon>Basidiomycota</taxon>
        <taxon>Agaricomycotina</taxon>
        <taxon>Agaricomycetes</taxon>
        <taxon>Polyporales</taxon>
        <taxon>Polyporaceae</taxon>
        <taxon>Trametes</taxon>
    </lineage>
</organism>
<feature type="compositionally biased region" description="Basic and acidic residues" evidence="2">
    <location>
        <begin position="41"/>
        <end position="51"/>
    </location>
</feature>
<keyword evidence="1" id="KW-0862">Zinc</keyword>
<dbReference type="InterPro" id="IPR013087">
    <property type="entry name" value="Znf_C2H2_type"/>
</dbReference>
<evidence type="ECO:0000256" key="2">
    <source>
        <dbReference type="SAM" id="MobiDB-lite"/>
    </source>
</evidence>
<evidence type="ECO:0000259" key="3">
    <source>
        <dbReference type="PROSITE" id="PS50157"/>
    </source>
</evidence>
<keyword evidence="1" id="KW-0863">Zinc-finger</keyword>
<evidence type="ECO:0000313" key="5">
    <source>
        <dbReference type="Proteomes" id="UP001215151"/>
    </source>
</evidence>
<reference evidence="4" key="1">
    <citation type="submission" date="2022-11" db="EMBL/GenBank/DDBJ databases">
        <title>Genome Sequence of Cubamyces cubensis.</title>
        <authorList>
            <person name="Buettner E."/>
        </authorList>
    </citation>
    <scope>NUCLEOTIDE SEQUENCE</scope>
    <source>
        <strain evidence="4">MPL-01</strain>
    </source>
</reference>
<dbReference type="Gene3D" id="3.30.160.60">
    <property type="entry name" value="Classic Zinc Finger"/>
    <property type="match status" value="1"/>
</dbReference>
<evidence type="ECO:0000313" key="4">
    <source>
        <dbReference type="EMBL" id="KAJ8457382.1"/>
    </source>
</evidence>
<dbReference type="PROSITE" id="PS50157">
    <property type="entry name" value="ZINC_FINGER_C2H2_2"/>
    <property type="match status" value="1"/>
</dbReference>
<name>A0AAD7X7R1_9APHY</name>
<feature type="domain" description="C2H2-type" evidence="3">
    <location>
        <begin position="55"/>
        <end position="89"/>
    </location>
</feature>
<gene>
    <name evidence="4" type="ORF">ONZ51_g11562</name>
</gene>